<dbReference type="EMBL" id="JBHUOX010000037">
    <property type="protein sequence ID" value="MFD3003688.1"/>
    <property type="molecule type" value="Genomic_DNA"/>
</dbReference>
<dbReference type="Proteomes" id="UP001597641">
    <property type="component" value="Unassembled WGS sequence"/>
</dbReference>
<keyword evidence="2" id="KW-1185">Reference proteome</keyword>
<comment type="caution">
    <text evidence="1">The sequence shown here is derived from an EMBL/GenBank/DDBJ whole genome shotgun (WGS) entry which is preliminary data.</text>
</comment>
<dbReference type="CDD" id="cd10929">
    <property type="entry name" value="CE4_u5"/>
    <property type="match status" value="1"/>
</dbReference>
<dbReference type="Gene3D" id="3.20.20.370">
    <property type="entry name" value="Glycoside hydrolase/deacetylase"/>
    <property type="match status" value="1"/>
</dbReference>
<dbReference type="InterPro" id="IPR011330">
    <property type="entry name" value="Glyco_hydro/deAcase_b/a-brl"/>
</dbReference>
<reference evidence="2" key="1">
    <citation type="journal article" date="2019" name="Int. J. Syst. Evol. Microbiol.">
        <title>The Global Catalogue of Microorganisms (GCM) 10K type strain sequencing project: providing services to taxonomists for standard genome sequencing and annotation.</title>
        <authorList>
            <consortium name="The Broad Institute Genomics Platform"/>
            <consortium name="The Broad Institute Genome Sequencing Center for Infectious Disease"/>
            <person name="Wu L."/>
            <person name="Ma J."/>
        </authorList>
    </citation>
    <scope>NUCLEOTIDE SEQUENCE [LARGE SCALE GENOMIC DNA]</scope>
    <source>
        <strain evidence="2">KCTC 23984</strain>
    </source>
</reference>
<proteinExistence type="predicted"/>
<evidence type="ECO:0000313" key="1">
    <source>
        <dbReference type="EMBL" id="MFD3003688.1"/>
    </source>
</evidence>
<accession>A0ABW6C371</accession>
<dbReference type="SUPFAM" id="SSF88713">
    <property type="entry name" value="Glycoside hydrolase/deacetylase"/>
    <property type="match status" value="1"/>
</dbReference>
<evidence type="ECO:0000313" key="2">
    <source>
        <dbReference type="Proteomes" id="UP001597641"/>
    </source>
</evidence>
<sequence length="329" mass="38663">MHNDIPVFTISLDFELYWGIFDRVPLEEKTLYFENTRRVIPKMLSHFKKEQVRVTWATVGMLFAEDWDDWTASNPEAVPAYENPLLSSYRLKNLYAGKQELKSCFFTPALVDQIQNTPYQEMATHTYSHYYCREVGQTFEQFRIDLQAAKRIAARRGIELHSMVFPRNQLNDNYLKVCFDEGIKTVRSNPVDWFWDMDVKERLIKRMFRSADAYMPIGSKTPYKLSSLQLKDGLPLAIPASRLLRPLHPKYTFLNRMRLKRVLGEMTAAAKANECYHLWWHPHNFGDNPAQSMQDLVVILKHFITLKEKYGMVSMSMLDIYNHIKSNKA</sequence>
<gene>
    <name evidence="1" type="ORF">ACFS7Z_25250</name>
</gene>
<name>A0ABW6C371_9BACT</name>
<dbReference type="RefSeq" id="WP_377491569.1">
    <property type="nucleotide sequence ID" value="NZ_JBHUOX010000037.1"/>
</dbReference>
<organism evidence="1 2">
    <name type="scientific">Pontibacter toksunensis</name>
    <dbReference type="NCBI Taxonomy" id="1332631"/>
    <lineage>
        <taxon>Bacteria</taxon>
        <taxon>Pseudomonadati</taxon>
        <taxon>Bacteroidota</taxon>
        <taxon>Cytophagia</taxon>
        <taxon>Cytophagales</taxon>
        <taxon>Hymenobacteraceae</taxon>
        <taxon>Pontibacter</taxon>
    </lineage>
</organism>
<protein>
    <submittedName>
        <fullName evidence="1">Polysaccharide deacetylase</fullName>
    </submittedName>
</protein>